<comment type="caution">
    <text evidence="4">The sequence shown here is derived from an EMBL/GenBank/DDBJ whole genome shotgun (WGS) entry which is preliminary data.</text>
</comment>
<accession>A0A964ULC9</accession>
<dbReference type="RefSeq" id="WP_161695039.1">
    <property type="nucleotide sequence ID" value="NZ_JAAAHS010000033.1"/>
</dbReference>
<evidence type="ECO:0000313" key="4">
    <source>
        <dbReference type="EMBL" id="NBE51244.1"/>
    </source>
</evidence>
<proteinExistence type="predicted"/>
<evidence type="ECO:0000256" key="2">
    <source>
        <dbReference type="SAM" id="Phobius"/>
    </source>
</evidence>
<dbReference type="Proteomes" id="UP000598297">
    <property type="component" value="Unassembled WGS sequence"/>
</dbReference>
<name>A0A964ULC9_9ACTN</name>
<dbReference type="Pfam" id="PF07811">
    <property type="entry name" value="TadE"/>
    <property type="match status" value="1"/>
</dbReference>
<dbReference type="OrthoDB" id="4336202at2"/>
<evidence type="ECO:0000259" key="3">
    <source>
        <dbReference type="Pfam" id="PF07811"/>
    </source>
</evidence>
<feature type="non-terminal residue" evidence="4">
    <location>
        <position position="1"/>
    </location>
</feature>
<feature type="region of interest" description="Disordered" evidence="1">
    <location>
        <begin position="1"/>
        <end position="40"/>
    </location>
</feature>
<organism evidence="4 5">
    <name type="scientific">Streptomyces boluensis</name>
    <dbReference type="NCBI Taxonomy" id="1775135"/>
    <lineage>
        <taxon>Bacteria</taxon>
        <taxon>Bacillati</taxon>
        <taxon>Actinomycetota</taxon>
        <taxon>Actinomycetes</taxon>
        <taxon>Kitasatosporales</taxon>
        <taxon>Streptomycetaceae</taxon>
        <taxon>Streptomyces</taxon>
    </lineage>
</organism>
<evidence type="ECO:0000313" key="5">
    <source>
        <dbReference type="Proteomes" id="UP000598297"/>
    </source>
</evidence>
<keyword evidence="2" id="KW-0812">Transmembrane</keyword>
<dbReference type="InterPro" id="IPR012495">
    <property type="entry name" value="TadE-like_dom"/>
</dbReference>
<feature type="domain" description="TadE-like" evidence="3">
    <location>
        <begin position="43"/>
        <end position="85"/>
    </location>
</feature>
<gene>
    <name evidence="4" type="ORF">GUY60_07365</name>
</gene>
<sequence length="164" mass="16685">RKALTRFQGDRGSVGPFGSFGNRRRKSTDGDTGTWRGAGDDTGSATLEFAGLAPLILAVVAILWQCVLFGYSWSLAGNAADEGARAGAVAAVRGDDPASACAEAARAHLPTAWEGSFSPSCGTTGGVYQAHVEVDVPLFLPGFDAGWHVSGEAGAAQEGGEGAE</sequence>
<keyword evidence="5" id="KW-1185">Reference proteome</keyword>
<keyword evidence="2" id="KW-1133">Transmembrane helix</keyword>
<evidence type="ECO:0000256" key="1">
    <source>
        <dbReference type="SAM" id="MobiDB-lite"/>
    </source>
</evidence>
<feature type="transmembrane region" description="Helical" evidence="2">
    <location>
        <begin position="49"/>
        <end position="71"/>
    </location>
</feature>
<dbReference type="EMBL" id="JAAAHS010000033">
    <property type="protein sequence ID" value="NBE51244.1"/>
    <property type="molecule type" value="Genomic_DNA"/>
</dbReference>
<protein>
    <recommendedName>
        <fullName evidence="3">TadE-like domain-containing protein</fullName>
    </recommendedName>
</protein>
<dbReference type="AlphaFoldDB" id="A0A964ULC9"/>
<reference evidence="4" key="1">
    <citation type="submission" date="2020-01" db="EMBL/GenBank/DDBJ databases">
        <title>Whole-genome analyses of novel actinobacteria.</title>
        <authorList>
            <person name="Sahin N."/>
        </authorList>
    </citation>
    <scope>NUCLEOTIDE SEQUENCE</scope>
    <source>
        <strain evidence="4">YC537</strain>
    </source>
</reference>
<keyword evidence="2" id="KW-0472">Membrane</keyword>